<feature type="region of interest" description="Disordered" evidence="1">
    <location>
        <begin position="47"/>
        <end position="152"/>
    </location>
</feature>
<gene>
    <name evidence="2" type="ORF">AVDCRST_MAG25-3048</name>
</gene>
<protein>
    <submittedName>
        <fullName evidence="2">Alkyl hydroperoxide reductase subunit C-like protein</fullName>
    </submittedName>
</protein>
<feature type="non-terminal residue" evidence="2">
    <location>
        <position position="152"/>
    </location>
</feature>
<feature type="region of interest" description="Disordered" evidence="1">
    <location>
        <begin position="1"/>
        <end position="35"/>
    </location>
</feature>
<feature type="compositionally biased region" description="Basic residues" evidence="1">
    <location>
        <begin position="138"/>
        <end position="152"/>
    </location>
</feature>
<feature type="non-terminal residue" evidence="2">
    <location>
        <position position="1"/>
    </location>
</feature>
<evidence type="ECO:0000313" key="2">
    <source>
        <dbReference type="EMBL" id="CAA9485417.1"/>
    </source>
</evidence>
<reference evidence="2" key="1">
    <citation type="submission" date="2020-02" db="EMBL/GenBank/DDBJ databases">
        <authorList>
            <person name="Meier V. D."/>
        </authorList>
    </citation>
    <scope>NUCLEOTIDE SEQUENCE</scope>
    <source>
        <strain evidence="2">AVDCRST_MAG25</strain>
    </source>
</reference>
<accession>A0A6J4RZU8</accession>
<dbReference type="AlphaFoldDB" id="A0A6J4RZU8"/>
<feature type="compositionally biased region" description="Basic and acidic residues" evidence="1">
    <location>
        <begin position="1"/>
        <end position="18"/>
    </location>
</feature>
<evidence type="ECO:0000256" key="1">
    <source>
        <dbReference type="SAM" id="MobiDB-lite"/>
    </source>
</evidence>
<organism evidence="2">
    <name type="scientific">uncultured Rubrobacteraceae bacterium</name>
    <dbReference type="NCBI Taxonomy" id="349277"/>
    <lineage>
        <taxon>Bacteria</taxon>
        <taxon>Bacillati</taxon>
        <taxon>Actinomycetota</taxon>
        <taxon>Rubrobacteria</taxon>
        <taxon>Rubrobacterales</taxon>
        <taxon>Rubrobacteraceae</taxon>
        <taxon>environmental samples</taxon>
    </lineage>
</organism>
<dbReference type="EMBL" id="CADCVI010000204">
    <property type="protein sequence ID" value="CAA9485417.1"/>
    <property type="molecule type" value="Genomic_DNA"/>
</dbReference>
<sequence>GRRGRGEGTRVRAAERRLGQQGIAGGGEAGGASRPVLLPRRLVERLLGPDEPVAGGDGALRRARRKGNGRERRLPLVPQGLRKGPRDRVPPALGLRARGDRAVRRHPRGRLPEARLLRHRQGGCRTGEEGGRQPPRPARSRRRPRRRREGPL</sequence>
<proteinExistence type="predicted"/>
<name>A0A6J4RZU8_9ACTN</name>